<feature type="transmembrane region" description="Helical" evidence="1">
    <location>
        <begin position="43"/>
        <end position="63"/>
    </location>
</feature>
<sequence length="116" mass="13292">MKKFFISLLKTILKMIILITATFVMCFAISYFKHSNLNNALRFTGLVYMLVGLLSNLGSASFMGNMKFLQARSAGYRESFENTEDDFRLRDSSLKFMAFMAISGFILCMLSYMIKI</sequence>
<feature type="transmembrane region" description="Helical" evidence="1">
    <location>
        <begin position="12"/>
        <end position="31"/>
    </location>
</feature>
<evidence type="ECO:0000313" key="3">
    <source>
        <dbReference type="Proteomes" id="UP001079657"/>
    </source>
</evidence>
<protein>
    <recommendedName>
        <fullName evidence="4">DUF3899 domain-containing protein</fullName>
    </recommendedName>
</protein>
<keyword evidence="1" id="KW-0472">Membrane</keyword>
<comment type="caution">
    <text evidence="2">The sequence shown here is derived from an EMBL/GenBank/DDBJ whole genome shotgun (WGS) entry which is preliminary data.</text>
</comment>
<accession>A0ABT4CRA5</accession>
<name>A0ABT4CRA5_9CLOT</name>
<evidence type="ECO:0008006" key="4">
    <source>
        <dbReference type="Google" id="ProtNLM"/>
    </source>
</evidence>
<proteinExistence type="predicted"/>
<evidence type="ECO:0000313" key="2">
    <source>
        <dbReference type="EMBL" id="MCY6371595.1"/>
    </source>
</evidence>
<keyword evidence="1" id="KW-0812">Transmembrane</keyword>
<keyword evidence="3" id="KW-1185">Reference proteome</keyword>
<dbReference type="RefSeq" id="WP_268050450.1">
    <property type="nucleotide sequence ID" value="NZ_JAPQES010000004.1"/>
</dbReference>
<dbReference type="EMBL" id="JAPQES010000004">
    <property type="protein sequence ID" value="MCY6371595.1"/>
    <property type="molecule type" value="Genomic_DNA"/>
</dbReference>
<dbReference type="Proteomes" id="UP001079657">
    <property type="component" value="Unassembled WGS sequence"/>
</dbReference>
<gene>
    <name evidence="2" type="ORF">OXH55_13180</name>
</gene>
<feature type="transmembrane region" description="Helical" evidence="1">
    <location>
        <begin position="96"/>
        <end position="114"/>
    </location>
</feature>
<keyword evidence="1" id="KW-1133">Transmembrane helix</keyword>
<evidence type="ECO:0000256" key="1">
    <source>
        <dbReference type="SAM" id="Phobius"/>
    </source>
</evidence>
<organism evidence="2 3">
    <name type="scientific">Clostridium ganghwense</name>
    <dbReference type="NCBI Taxonomy" id="312089"/>
    <lineage>
        <taxon>Bacteria</taxon>
        <taxon>Bacillati</taxon>
        <taxon>Bacillota</taxon>
        <taxon>Clostridia</taxon>
        <taxon>Eubacteriales</taxon>
        <taxon>Clostridiaceae</taxon>
        <taxon>Clostridium</taxon>
    </lineage>
</organism>
<reference evidence="2" key="1">
    <citation type="submission" date="2022-12" db="EMBL/GenBank/DDBJ databases">
        <authorList>
            <person name="Wang J."/>
        </authorList>
    </citation>
    <scope>NUCLEOTIDE SEQUENCE</scope>
    <source>
        <strain evidence="2">HY-42-06</strain>
    </source>
</reference>